<reference evidence="2 3" key="1">
    <citation type="journal article" date="2014" name="BMC Genomics">
        <title>Comparative genome sequencing reveals chemotype-specific gene clusters in the toxigenic black mold Stachybotrys.</title>
        <authorList>
            <person name="Semeiks J."/>
            <person name="Borek D."/>
            <person name="Otwinowski Z."/>
            <person name="Grishin N.V."/>
        </authorList>
    </citation>
    <scope>NUCLEOTIDE SEQUENCE [LARGE SCALE GENOMIC DNA]</scope>
    <source>
        <strain evidence="3">CBS 109288 / IBT 7711</strain>
    </source>
</reference>
<proteinExistence type="predicted"/>
<evidence type="ECO:0000256" key="1">
    <source>
        <dbReference type="SAM" id="SignalP"/>
    </source>
</evidence>
<dbReference type="PANTHER" id="PTHR37981:SF1">
    <property type="entry name" value="SGNH HYDROLASE-TYPE ESTERASE DOMAIN-CONTAINING PROTEIN"/>
    <property type="match status" value="1"/>
</dbReference>
<evidence type="ECO:0000313" key="2">
    <source>
        <dbReference type="EMBL" id="KEY64305.1"/>
    </source>
</evidence>
<keyword evidence="1" id="KW-0732">Signal</keyword>
<dbReference type="EMBL" id="KL648743">
    <property type="protein sequence ID" value="KEY64305.1"/>
    <property type="molecule type" value="Genomic_DNA"/>
</dbReference>
<evidence type="ECO:0000313" key="3">
    <source>
        <dbReference type="Proteomes" id="UP000028045"/>
    </source>
</evidence>
<feature type="chain" id="PRO_5001770861" evidence="1">
    <location>
        <begin position="21"/>
        <end position="440"/>
    </location>
</feature>
<name>A0A084AG76_STACB</name>
<dbReference type="SUPFAM" id="SSF52266">
    <property type="entry name" value="SGNH hydrolase"/>
    <property type="match status" value="1"/>
</dbReference>
<dbReference type="OrthoDB" id="21678at2759"/>
<dbReference type="GO" id="GO:0006629">
    <property type="term" value="P:lipid metabolic process"/>
    <property type="evidence" value="ECO:0007669"/>
    <property type="project" value="TreeGrafter"/>
</dbReference>
<sequence>MRFQTCRLACLIAWSGQATGLGINLGQYGGKLQQSILGPQSGTVDAAPEASHDSANDIPFPHQPFLRPGGFIALGDSYSAGIGTGFNGTEDDCRHGLHSYPQFINEDLVASEGPNATTFQFLSCTGSTITDMLAGSDVSQIDQFNTPDTTDFALLSIGGNDLGFFDIMNSCIFRFYSFYSGTCESALRKSEEAIEGPEFEHRLRIAIMEILDMIHWEKRLWFTITVTGYARFFNAETEECDDYSFGVWWRGPKLKRELRQRMNLMVDSVNGKIRRSIDSINDDFLEPKVFFVDYDAEFEGHRFCEPGVVEPDYARNDTWFFLVGGEDNWPGQTANSTRAAATSQLHQLSPVSPLVDPDTCLGPAEKSGDWGELALCMMAKAARDDPTLRTASGDLSAANSMWYVPTYYGKTFHPRSLGHMAIRRQVYKLWEKLSRERPGF</sequence>
<gene>
    <name evidence="2" type="ORF">S7711_06351</name>
</gene>
<keyword evidence="3" id="KW-1185">Reference proteome</keyword>
<dbReference type="Proteomes" id="UP000028045">
    <property type="component" value="Unassembled WGS sequence"/>
</dbReference>
<dbReference type="InterPro" id="IPR037460">
    <property type="entry name" value="SEST-like"/>
</dbReference>
<dbReference type="CDD" id="cd01823">
    <property type="entry name" value="SEST_like"/>
    <property type="match status" value="1"/>
</dbReference>
<dbReference type="AlphaFoldDB" id="A0A084AG76"/>
<dbReference type="Gene3D" id="3.40.50.1110">
    <property type="entry name" value="SGNH hydrolase"/>
    <property type="match status" value="1"/>
</dbReference>
<organism evidence="2 3">
    <name type="scientific">Stachybotrys chartarum (strain CBS 109288 / IBT 7711)</name>
    <name type="common">Toxic black mold</name>
    <name type="synonym">Stilbospora chartarum</name>
    <dbReference type="NCBI Taxonomy" id="1280523"/>
    <lineage>
        <taxon>Eukaryota</taxon>
        <taxon>Fungi</taxon>
        <taxon>Dikarya</taxon>
        <taxon>Ascomycota</taxon>
        <taxon>Pezizomycotina</taxon>
        <taxon>Sordariomycetes</taxon>
        <taxon>Hypocreomycetidae</taxon>
        <taxon>Hypocreales</taxon>
        <taxon>Stachybotryaceae</taxon>
        <taxon>Stachybotrys</taxon>
    </lineage>
</organism>
<dbReference type="PANTHER" id="PTHR37981">
    <property type="entry name" value="LIPASE 2"/>
    <property type="match status" value="1"/>
</dbReference>
<dbReference type="InterPro" id="IPR036514">
    <property type="entry name" value="SGNH_hydro_sf"/>
</dbReference>
<feature type="signal peptide" evidence="1">
    <location>
        <begin position="1"/>
        <end position="20"/>
    </location>
</feature>
<dbReference type="GO" id="GO:0016788">
    <property type="term" value="F:hydrolase activity, acting on ester bonds"/>
    <property type="evidence" value="ECO:0007669"/>
    <property type="project" value="InterPro"/>
</dbReference>
<protein>
    <submittedName>
        <fullName evidence="2">Uncharacterized protein</fullName>
    </submittedName>
</protein>
<dbReference type="HOGENOM" id="CLU_039960_0_0_1"/>
<accession>A0A084AG76</accession>